<dbReference type="EnsemblMetazoa" id="XM_030988237">
    <property type="protein sequence ID" value="XP_030844097"/>
    <property type="gene ID" value="LOC115925077"/>
</dbReference>
<dbReference type="GeneID" id="115925077"/>
<dbReference type="InParanoid" id="A0A7M7P063"/>
<protein>
    <recommendedName>
        <fullName evidence="1">Endonuclease/exonuclease/phosphatase domain-containing protein</fullName>
    </recommendedName>
</protein>
<evidence type="ECO:0000313" key="2">
    <source>
        <dbReference type="EnsemblMetazoa" id="XP_030844097"/>
    </source>
</evidence>
<dbReference type="OMA" id="PTETHID"/>
<dbReference type="SUPFAM" id="SSF56219">
    <property type="entry name" value="DNase I-like"/>
    <property type="match status" value="1"/>
</dbReference>
<dbReference type="RefSeq" id="XP_030844097.1">
    <property type="nucleotide sequence ID" value="XM_030988237.1"/>
</dbReference>
<sequence>MDIVCVSETWFQDSVPETAFSIPNYNLLHKSRVSQRGGGVAIYVKSTMNPTETHIDVPEEHEVVWTHIRPTRLPRNVSSIFVASVYSPPINAHVDSLIHYLTRAVDHILLRHPLAGIIISGDFNRADVSPLLAGHSLKQVVNRPTRNLSMLDLIITNMKSLYSVIQIVAPIGMSDDLE</sequence>
<evidence type="ECO:0000313" key="3">
    <source>
        <dbReference type="Proteomes" id="UP000007110"/>
    </source>
</evidence>
<organism evidence="2 3">
    <name type="scientific">Strongylocentrotus purpuratus</name>
    <name type="common">Purple sea urchin</name>
    <dbReference type="NCBI Taxonomy" id="7668"/>
    <lineage>
        <taxon>Eukaryota</taxon>
        <taxon>Metazoa</taxon>
        <taxon>Echinodermata</taxon>
        <taxon>Eleutherozoa</taxon>
        <taxon>Echinozoa</taxon>
        <taxon>Echinoidea</taxon>
        <taxon>Euechinoidea</taxon>
        <taxon>Echinacea</taxon>
        <taxon>Camarodonta</taxon>
        <taxon>Echinidea</taxon>
        <taxon>Strongylocentrotidae</taxon>
        <taxon>Strongylocentrotus</taxon>
    </lineage>
</organism>
<dbReference type="OrthoDB" id="8964826at2759"/>
<dbReference type="AlphaFoldDB" id="A0A7M7P063"/>
<accession>A0A7M7P063</accession>
<dbReference type="Gene3D" id="3.60.10.10">
    <property type="entry name" value="Endonuclease/exonuclease/phosphatase"/>
    <property type="match status" value="1"/>
</dbReference>
<dbReference type="InterPro" id="IPR036691">
    <property type="entry name" value="Endo/exonu/phosph_ase_sf"/>
</dbReference>
<dbReference type="InterPro" id="IPR005135">
    <property type="entry name" value="Endo/exonuclease/phosphatase"/>
</dbReference>
<dbReference type="GO" id="GO:0003824">
    <property type="term" value="F:catalytic activity"/>
    <property type="evidence" value="ECO:0007669"/>
    <property type="project" value="InterPro"/>
</dbReference>
<name>A0A7M7P063_STRPU</name>
<feature type="domain" description="Endonuclease/exonuclease/phosphatase" evidence="1">
    <location>
        <begin position="2"/>
        <end position="126"/>
    </location>
</feature>
<dbReference type="KEGG" id="spu:115925077"/>
<reference evidence="2" key="2">
    <citation type="submission" date="2021-01" db="UniProtKB">
        <authorList>
            <consortium name="EnsemblMetazoa"/>
        </authorList>
    </citation>
    <scope>IDENTIFICATION</scope>
</reference>
<dbReference type="PANTHER" id="PTHR47510:SF3">
    <property type="entry name" value="ENDO_EXONUCLEASE_PHOSPHATASE DOMAIN-CONTAINING PROTEIN"/>
    <property type="match status" value="1"/>
</dbReference>
<dbReference type="Pfam" id="PF03372">
    <property type="entry name" value="Exo_endo_phos"/>
    <property type="match status" value="1"/>
</dbReference>
<dbReference type="PANTHER" id="PTHR47510">
    <property type="entry name" value="REVERSE TRANSCRIPTASE DOMAIN-CONTAINING PROTEIN"/>
    <property type="match status" value="1"/>
</dbReference>
<dbReference type="Proteomes" id="UP000007110">
    <property type="component" value="Unassembled WGS sequence"/>
</dbReference>
<proteinExistence type="predicted"/>
<keyword evidence="3" id="KW-1185">Reference proteome</keyword>
<reference evidence="3" key="1">
    <citation type="submission" date="2015-02" db="EMBL/GenBank/DDBJ databases">
        <title>Genome sequencing for Strongylocentrotus purpuratus.</title>
        <authorList>
            <person name="Murali S."/>
            <person name="Liu Y."/>
            <person name="Vee V."/>
            <person name="English A."/>
            <person name="Wang M."/>
            <person name="Skinner E."/>
            <person name="Han Y."/>
            <person name="Muzny D.M."/>
            <person name="Worley K.C."/>
            <person name="Gibbs R.A."/>
        </authorList>
    </citation>
    <scope>NUCLEOTIDE SEQUENCE</scope>
</reference>
<evidence type="ECO:0000259" key="1">
    <source>
        <dbReference type="Pfam" id="PF03372"/>
    </source>
</evidence>